<dbReference type="OrthoDB" id="3557178at2759"/>
<evidence type="ECO:0000313" key="5">
    <source>
        <dbReference type="Proteomes" id="UP000799750"/>
    </source>
</evidence>
<evidence type="ECO:0000256" key="2">
    <source>
        <dbReference type="SAM" id="Phobius"/>
    </source>
</evidence>
<dbReference type="Proteomes" id="UP000799750">
    <property type="component" value="Unassembled WGS sequence"/>
</dbReference>
<organism evidence="4 5">
    <name type="scientific">Lophium mytilinum</name>
    <dbReference type="NCBI Taxonomy" id="390894"/>
    <lineage>
        <taxon>Eukaryota</taxon>
        <taxon>Fungi</taxon>
        <taxon>Dikarya</taxon>
        <taxon>Ascomycota</taxon>
        <taxon>Pezizomycotina</taxon>
        <taxon>Dothideomycetes</taxon>
        <taxon>Pleosporomycetidae</taxon>
        <taxon>Mytilinidiales</taxon>
        <taxon>Mytilinidiaceae</taxon>
        <taxon>Lophium</taxon>
    </lineage>
</organism>
<keyword evidence="2" id="KW-1133">Transmembrane helix</keyword>
<feature type="region of interest" description="Disordered" evidence="1">
    <location>
        <begin position="224"/>
        <end position="283"/>
    </location>
</feature>
<reference evidence="4" key="1">
    <citation type="journal article" date="2020" name="Stud. Mycol.">
        <title>101 Dothideomycetes genomes: a test case for predicting lifestyles and emergence of pathogens.</title>
        <authorList>
            <person name="Haridas S."/>
            <person name="Albert R."/>
            <person name="Binder M."/>
            <person name="Bloem J."/>
            <person name="Labutti K."/>
            <person name="Salamov A."/>
            <person name="Andreopoulos B."/>
            <person name="Baker S."/>
            <person name="Barry K."/>
            <person name="Bills G."/>
            <person name="Bluhm B."/>
            <person name="Cannon C."/>
            <person name="Castanera R."/>
            <person name="Culley D."/>
            <person name="Daum C."/>
            <person name="Ezra D."/>
            <person name="Gonzalez J."/>
            <person name="Henrissat B."/>
            <person name="Kuo A."/>
            <person name="Liang C."/>
            <person name="Lipzen A."/>
            <person name="Lutzoni F."/>
            <person name="Magnuson J."/>
            <person name="Mondo S."/>
            <person name="Nolan M."/>
            <person name="Ohm R."/>
            <person name="Pangilinan J."/>
            <person name="Park H.-J."/>
            <person name="Ramirez L."/>
            <person name="Alfaro M."/>
            <person name="Sun H."/>
            <person name="Tritt A."/>
            <person name="Yoshinaga Y."/>
            <person name="Zwiers L.-H."/>
            <person name="Turgeon B."/>
            <person name="Goodwin S."/>
            <person name="Spatafora J."/>
            <person name="Crous P."/>
            <person name="Grigoriev I."/>
        </authorList>
    </citation>
    <scope>NUCLEOTIDE SEQUENCE</scope>
    <source>
        <strain evidence="4">CBS 269.34</strain>
    </source>
</reference>
<name>A0A6A6R2G4_9PEZI</name>
<dbReference type="AlphaFoldDB" id="A0A6A6R2G4"/>
<feature type="compositionally biased region" description="Polar residues" evidence="1">
    <location>
        <begin position="224"/>
        <end position="235"/>
    </location>
</feature>
<keyword evidence="2" id="KW-0472">Membrane</keyword>
<keyword evidence="2" id="KW-0812">Transmembrane</keyword>
<keyword evidence="5" id="KW-1185">Reference proteome</keyword>
<evidence type="ECO:0000256" key="3">
    <source>
        <dbReference type="SAM" id="SignalP"/>
    </source>
</evidence>
<dbReference type="EMBL" id="MU004186">
    <property type="protein sequence ID" value="KAF2498033.1"/>
    <property type="molecule type" value="Genomic_DNA"/>
</dbReference>
<evidence type="ECO:0008006" key="6">
    <source>
        <dbReference type="Google" id="ProtNLM"/>
    </source>
</evidence>
<feature type="signal peptide" evidence="3">
    <location>
        <begin position="1"/>
        <end position="19"/>
    </location>
</feature>
<accession>A0A6A6R2G4</accession>
<gene>
    <name evidence="4" type="ORF">BU16DRAFT_525601</name>
</gene>
<evidence type="ECO:0000313" key="4">
    <source>
        <dbReference type="EMBL" id="KAF2498033.1"/>
    </source>
</evidence>
<protein>
    <recommendedName>
        <fullName evidence="6">Mid2 domain-containing protein</fullName>
    </recommendedName>
</protein>
<evidence type="ECO:0000256" key="1">
    <source>
        <dbReference type="SAM" id="MobiDB-lite"/>
    </source>
</evidence>
<feature type="transmembrane region" description="Helical" evidence="2">
    <location>
        <begin position="187"/>
        <end position="211"/>
    </location>
</feature>
<feature type="chain" id="PRO_5025336262" description="Mid2 domain-containing protein" evidence="3">
    <location>
        <begin position="20"/>
        <end position="302"/>
    </location>
</feature>
<sequence length="302" mass="31563">MSARIVLLLLLSFLLRACAQTGSTLPPIRSQNPNLIGYTKYGNSYQPFTCPDPSQTVTSSSSWWACGAAGGTSIGIATACVSSTIVYPGNVLYTCNPGYICNTGYLYSDLNDQFPLSEYGCLDGGTTSYYRSLPSTASAESTAATFVSLSATGSAILFTFGDSTYTLSTPTVGGNISGGSRSPSSKAWIAGVVVGPIFGIAILVGLGFLIYHLRKRARANELSQLQRQPAPTTVANAPEGSWVCVPTGSAGSPPPSMLPPPQAELPSSMWPPQRAELSSLPRIREAPGLQRQVELEAGGSST</sequence>
<keyword evidence="3" id="KW-0732">Signal</keyword>
<proteinExistence type="predicted"/>
<feature type="compositionally biased region" description="Pro residues" evidence="1">
    <location>
        <begin position="252"/>
        <end position="263"/>
    </location>
</feature>